<gene>
    <name evidence="2" type="ORF">FPZ24_08265</name>
</gene>
<accession>A0A5B8LGW0</accession>
<evidence type="ECO:0000313" key="2">
    <source>
        <dbReference type="EMBL" id="QDZ07477.1"/>
    </source>
</evidence>
<reference evidence="2 3" key="1">
    <citation type="submission" date="2019-07" db="EMBL/GenBank/DDBJ databases">
        <title>Full genome sequence of Sphingomonas sp. 4R-6-7(HKS19).</title>
        <authorList>
            <person name="Im W.-T."/>
        </authorList>
    </citation>
    <scope>NUCLEOTIDE SEQUENCE [LARGE SCALE GENOMIC DNA]</scope>
    <source>
        <strain evidence="2 3">HKS19</strain>
    </source>
</reference>
<evidence type="ECO:0000256" key="1">
    <source>
        <dbReference type="SAM" id="MobiDB-lite"/>
    </source>
</evidence>
<organism evidence="2 3">
    <name type="scientific">Sphingomonas panacisoli</name>
    <dbReference type="NCBI Taxonomy" id="1813879"/>
    <lineage>
        <taxon>Bacteria</taxon>
        <taxon>Pseudomonadati</taxon>
        <taxon>Pseudomonadota</taxon>
        <taxon>Alphaproteobacteria</taxon>
        <taxon>Sphingomonadales</taxon>
        <taxon>Sphingomonadaceae</taxon>
        <taxon>Sphingomonas</taxon>
    </lineage>
</organism>
<sequence length="108" mass="11462">MTARHHKPASADGDRESRVDEASAAGLPIESLQQEQGASGSFVEPPLAIGDRVADENGDLTSVVIENNVIEYAVAEDCPVKAHVLITEFLPDGFHISGNTFLAFESIA</sequence>
<feature type="region of interest" description="Disordered" evidence="1">
    <location>
        <begin position="1"/>
        <end position="45"/>
    </location>
</feature>
<name>A0A5B8LGW0_9SPHN</name>
<protein>
    <submittedName>
        <fullName evidence="2">Uncharacterized protein</fullName>
    </submittedName>
</protein>
<dbReference type="Proteomes" id="UP000315673">
    <property type="component" value="Chromosome"/>
</dbReference>
<dbReference type="AlphaFoldDB" id="A0A5B8LGW0"/>
<proteinExistence type="predicted"/>
<feature type="compositionally biased region" description="Basic and acidic residues" evidence="1">
    <location>
        <begin position="12"/>
        <end position="21"/>
    </location>
</feature>
<dbReference type="KEGG" id="spai:FPZ24_08265"/>
<keyword evidence="3" id="KW-1185">Reference proteome</keyword>
<evidence type="ECO:0000313" key="3">
    <source>
        <dbReference type="Proteomes" id="UP000315673"/>
    </source>
</evidence>
<dbReference type="EMBL" id="CP042306">
    <property type="protein sequence ID" value="QDZ07477.1"/>
    <property type="molecule type" value="Genomic_DNA"/>
</dbReference>
<dbReference type="RefSeq" id="WP_146570961.1">
    <property type="nucleotide sequence ID" value="NZ_CP042306.1"/>
</dbReference>